<evidence type="ECO:0000313" key="6">
    <source>
        <dbReference type="Proteomes" id="UP000813423"/>
    </source>
</evidence>
<proteinExistence type="predicted"/>
<dbReference type="Pfam" id="PF11951">
    <property type="entry name" value="Fungal_trans_2"/>
    <property type="match status" value="1"/>
</dbReference>
<evidence type="ECO:0000256" key="2">
    <source>
        <dbReference type="ARBA" id="ARBA00023125"/>
    </source>
</evidence>
<evidence type="ECO:0000256" key="1">
    <source>
        <dbReference type="ARBA" id="ARBA00023015"/>
    </source>
</evidence>
<dbReference type="Proteomes" id="UP000813423">
    <property type="component" value="Unassembled WGS sequence"/>
</dbReference>
<dbReference type="InterPro" id="IPR036864">
    <property type="entry name" value="Zn2-C6_fun-type_DNA-bd_sf"/>
</dbReference>
<dbReference type="GO" id="GO:0008270">
    <property type="term" value="F:zinc ion binding"/>
    <property type="evidence" value="ECO:0007669"/>
    <property type="project" value="InterPro"/>
</dbReference>
<accession>A0A229XYF6</accession>
<dbReference type="PROSITE" id="PS00463">
    <property type="entry name" value="ZN2_CY6_FUNGAL_1"/>
    <property type="match status" value="1"/>
</dbReference>
<keyword evidence="2" id="KW-0238">DNA-binding</keyword>
<dbReference type="PANTHER" id="PTHR47657">
    <property type="entry name" value="STEROL REGULATORY ELEMENT-BINDING PROTEIN ECM22"/>
    <property type="match status" value="1"/>
</dbReference>
<evidence type="ECO:0000313" key="5">
    <source>
        <dbReference type="EMBL" id="KAH1908379.1"/>
    </source>
</evidence>
<dbReference type="GO" id="GO:0000981">
    <property type="term" value="F:DNA-binding transcription factor activity, RNA polymerase II-specific"/>
    <property type="evidence" value="ECO:0007669"/>
    <property type="project" value="InterPro"/>
</dbReference>
<dbReference type="PRINTS" id="PR00755">
    <property type="entry name" value="AFLATOXINBRP"/>
</dbReference>
<dbReference type="InterPro" id="IPR001138">
    <property type="entry name" value="Zn2Cys6_DnaBD"/>
</dbReference>
<name>A0A229XYF6_ASPFM</name>
<dbReference type="Pfam" id="PF00172">
    <property type="entry name" value="Zn_clus"/>
    <property type="match status" value="1"/>
</dbReference>
<dbReference type="Gene3D" id="4.10.240.10">
    <property type="entry name" value="Zn(2)-C6 fungal-type DNA-binding domain"/>
    <property type="match status" value="1"/>
</dbReference>
<dbReference type="OMA" id="HARRPHK"/>
<gene>
    <name evidence="5" type="ORF">KXV57_003350</name>
</gene>
<dbReference type="AlphaFoldDB" id="A0A229XYF6"/>
<evidence type="ECO:0000256" key="3">
    <source>
        <dbReference type="ARBA" id="ARBA00023163"/>
    </source>
</evidence>
<organism evidence="5 6">
    <name type="scientific">Aspergillus fumigatus</name>
    <name type="common">Neosartorya fumigata</name>
    <dbReference type="NCBI Taxonomy" id="746128"/>
    <lineage>
        <taxon>Eukaryota</taxon>
        <taxon>Fungi</taxon>
        <taxon>Dikarya</taxon>
        <taxon>Ascomycota</taxon>
        <taxon>Pezizomycotina</taxon>
        <taxon>Eurotiomycetes</taxon>
        <taxon>Eurotiomycetidae</taxon>
        <taxon>Eurotiales</taxon>
        <taxon>Aspergillaceae</taxon>
        <taxon>Aspergillus</taxon>
        <taxon>Aspergillus subgen. Fumigati</taxon>
    </lineage>
</organism>
<dbReference type="GO" id="GO:0003677">
    <property type="term" value="F:DNA binding"/>
    <property type="evidence" value="ECO:0007669"/>
    <property type="project" value="UniProtKB-KW"/>
</dbReference>
<keyword evidence="4" id="KW-0539">Nucleus</keyword>
<evidence type="ECO:0000256" key="4">
    <source>
        <dbReference type="ARBA" id="ARBA00023242"/>
    </source>
</evidence>
<keyword evidence="3" id="KW-0804">Transcription</keyword>
<dbReference type="InterPro" id="IPR052400">
    <property type="entry name" value="Zn2-C6_fungal_TF"/>
</dbReference>
<protein>
    <submittedName>
        <fullName evidence="5">Uncharacterized protein</fullName>
    </submittedName>
</protein>
<dbReference type="CDD" id="cd00067">
    <property type="entry name" value="GAL4"/>
    <property type="match status" value="1"/>
</dbReference>
<dbReference type="EMBL" id="JAIBSC010000020">
    <property type="protein sequence ID" value="KAH1908379.1"/>
    <property type="molecule type" value="Genomic_DNA"/>
</dbReference>
<reference evidence="5" key="1">
    <citation type="submission" date="2021-08" db="EMBL/GenBank/DDBJ databases">
        <title>Global Aspergillus fumigatus from environmental and clinical sources.</title>
        <authorList>
            <person name="Barber A."/>
            <person name="Sae-Ong T."/>
        </authorList>
    </citation>
    <scope>NUCLEOTIDE SEQUENCE</scope>
    <source>
        <strain evidence="5">NRZ-2016-071</strain>
    </source>
</reference>
<dbReference type="SMART" id="SM00066">
    <property type="entry name" value="GAL4"/>
    <property type="match status" value="1"/>
</dbReference>
<dbReference type="PANTHER" id="PTHR47657:SF15">
    <property type="entry name" value="ZN(II)2CYS6 TRANSCRIPTION FACTOR (EUROFUNG)"/>
    <property type="match status" value="1"/>
</dbReference>
<dbReference type="SUPFAM" id="SSF57701">
    <property type="entry name" value="Zn2/Cys6 DNA-binding domain"/>
    <property type="match status" value="1"/>
</dbReference>
<dbReference type="InterPro" id="IPR021858">
    <property type="entry name" value="Fun_TF"/>
</dbReference>
<sequence>MVATQMMTSTPVDMRSWQTVFRLPPPDQPQSPPYHARRPHKKSRAGCLTCKRRRVKCDETRPFCRRCEKLGAPCSYGGSPRSQDLQKTNEPDGTVCSLSLKSLESMVSRVLATDSDCFDISTWKTANDTRPVTIVAFQHFTKYSTDTVGNPFIRQVMKSDMIRVAFGCPHLMYTILGVGSLHLNRIRPQDPTWRLAEVYFWQQAIKAYQAALSSKVSPHNVDELLSTCMFMGITSLCPDRFQPTDSWVLTNAPGAMNWLCLQSGIRTIIKLAGPYIQSSIWASAFQQTHQEEVQLYEEGVPQGREGLDPDLADLCGIDDSTTAASMNPYYEPLRLLAAISGLEKNMKNAAQCASFMGRLDNDFLALLRERDPPALLILAQWMGLLCTLSEWQPWVEGRIRGECTAICMYLEHSTDPRVRRLLLFPASACGYHLTYA</sequence>
<dbReference type="PROSITE" id="PS50048">
    <property type="entry name" value="ZN2_CY6_FUNGAL_2"/>
    <property type="match status" value="1"/>
</dbReference>
<comment type="caution">
    <text evidence="5">The sequence shown here is derived from an EMBL/GenBank/DDBJ whole genome shotgun (WGS) entry which is preliminary data.</text>
</comment>
<keyword evidence="1" id="KW-0805">Transcription regulation</keyword>